<evidence type="ECO:0000313" key="4">
    <source>
        <dbReference type="EMBL" id="KAJ8797834.1"/>
    </source>
</evidence>
<name>A0AB34I2P4_ESCRO</name>
<protein>
    <recommendedName>
        <fullName evidence="3">Exonuclease domain-containing protein</fullName>
    </recommendedName>
</protein>
<dbReference type="AlphaFoldDB" id="A0AB34I2P4"/>
<dbReference type="GO" id="GO:0006401">
    <property type="term" value="P:RNA catabolic process"/>
    <property type="evidence" value="ECO:0007669"/>
    <property type="project" value="TreeGrafter"/>
</dbReference>
<dbReference type="InterPro" id="IPR012337">
    <property type="entry name" value="RNaseH-like_sf"/>
</dbReference>
<dbReference type="InterPro" id="IPR013520">
    <property type="entry name" value="Ribonucl_H"/>
</dbReference>
<organism evidence="4 5">
    <name type="scientific">Eschrichtius robustus</name>
    <name type="common">California gray whale</name>
    <name type="synonym">Eschrichtius gibbosus</name>
    <dbReference type="NCBI Taxonomy" id="9764"/>
    <lineage>
        <taxon>Eukaryota</taxon>
        <taxon>Metazoa</taxon>
        <taxon>Chordata</taxon>
        <taxon>Craniata</taxon>
        <taxon>Vertebrata</taxon>
        <taxon>Euteleostomi</taxon>
        <taxon>Mammalia</taxon>
        <taxon>Eutheria</taxon>
        <taxon>Laurasiatheria</taxon>
        <taxon>Artiodactyla</taxon>
        <taxon>Whippomorpha</taxon>
        <taxon>Cetacea</taxon>
        <taxon>Mysticeti</taxon>
        <taxon>Eschrichtiidae</taxon>
        <taxon>Eschrichtius</taxon>
    </lineage>
</organism>
<dbReference type="SMART" id="SM00479">
    <property type="entry name" value="EXOIII"/>
    <property type="match status" value="1"/>
</dbReference>
<dbReference type="SUPFAM" id="SSF53098">
    <property type="entry name" value="Ribonuclease H-like"/>
    <property type="match status" value="1"/>
</dbReference>
<dbReference type="Gene3D" id="3.30.420.10">
    <property type="entry name" value="Ribonuclease H-like superfamily/Ribonuclease H"/>
    <property type="match status" value="1"/>
</dbReference>
<evidence type="ECO:0000313" key="5">
    <source>
        <dbReference type="Proteomes" id="UP001159641"/>
    </source>
</evidence>
<sequence>MARGMHVVAMDCEMVGLGPFKESGLARCSLVDYHGTVLYDKFIRPEGEITDYRTPVSGITAQNMEEATPFAVARLEVSLGLSQMEEDDFVIQVYPGATVGEEILQLLKGKLVVGHDLKHDFKALKENMGNYAIYDTVADKLLWREAGVLYCRRVSLRLLSQRLLGRRIQDSVLGHNSVEDARATMELYRISRRIRGL</sequence>
<dbReference type="EMBL" id="JAIQCJ010000154">
    <property type="protein sequence ID" value="KAJ8797834.1"/>
    <property type="molecule type" value="Genomic_DNA"/>
</dbReference>
<dbReference type="GO" id="GO:0045071">
    <property type="term" value="P:negative regulation of viral genome replication"/>
    <property type="evidence" value="ECO:0007669"/>
    <property type="project" value="TreeGrafter"/>
</dbReference>
<keyword evidence="5" id="KW-1185">Reference proteome</keyword>
<dbReference type="PANTHER" id="PTHR12801">
    <property type="entry name" value="RNA EXONUCLEASE REXO1 / RECO3 FAMILY MEMBER-RELATED"/>
    <property type="match status" value="1"/>
</dbReference>
<evidence type="ECO:0000259" key="3">
    <source>
        <dbReference type="SMART" id="SM00479"/>
    </source>
</evidence>
<proteinExistence type="predicted"/>
<accession>A0AB34I2P4</accession>
<dbReference type="GO" id="GO:0003676">
    <property type="term" value="F:nucleic acid binding"/>
    <property type="evidence" value="ECO:0007669"/>
    <property type="project" value="InterPro"/>
</dbReference>
<keyword evidence="2" id="KW-0378">Hydrolase</keyword>
<keyword evidence="1" id="KW-0540">Nuclease</keyword>
<feature type="domain" description="Exonuclease" evidence="3">
    <location>
        <begin position="6"/>
        <end position="197"/>
    </location>
</feature>
<dbReference type="GO" id="GO:0004527">
    <property type="term" value="F:exonuclease activity"/>
    <property type="evidence" value="ECO:0007669"/>
    <property type="project" value="InterPro"/>
</dbReference>
<dbReference type="GO" id="GO:0051607">
    <property type="term" value="P:defense response to virus"/>
    <property type="evidence" value="ECO:0007669"/>
    <property type="project" value="TreeGrafter"/>
</dbReference>
<reference evidence="4 5" key="1">
    <citation type="submission" date="2022-11" db="EMBL/GenBank/DDBJ databases">
        <title>Whole genome sequence of Eschrichtius robustus ER-17-0199.</title>
        <authorList>
            <person name="Bruniche-Olsen A."/>
            <person name="Black A.N."/>
            <person name="Fields C.J."/>
            <person name="Walden K."/>
            <person name="Dewoody J.A."/>
        </authorList>
    </citation>
    <scope>NUCLEOTIDE SEQUENCE [LARGE SCALE GENOMIC DNA]</scope>
    <source>
        <strain evidence="4">ER-17-0199</strain>
        <tissue evidence="4">Blubber</tissue>
    </source>
</reference>
<comment type="caution">
    <text evidence="4">The sequence shown here is derived from an EMBL/GenBank/DDBJ whole genome shotgun (WGS) entry which is preliminary data.</text>
</comment>
<evidence type="ECO:0000256" key="2">
    <source>
        <dbReference type="ARBA" id="ARBA00022801"/>
    </source>
</evidence>
<dbReference type="InterPro" id="IPR047021">
    <property type="entry name" value="REXO1/3/4-like"/>
</dbReference>
<evidence type="ECO:0000256" key="1">
    <source>
        <dbReference type="ARBA" id="ARBA00022722"/>
    </source>
</evidence>
<dbReference type="GO" id="GO:0005634">
    <property type="term" value="C:nucleus"/>
    <property type="evidence" value="ECO:0007669"/>
    <property type="project" value="TreeGrafter"/>
</dbReference>
<dbReference type="GO" id="GO:0006308">
    <property type="term" value="P:DNA catabolic process"/>
    <property type="evidence" value="ECO:0007669"/>
    <property type="project" value="TreeGrafter"/>
</dbReference>
<dbReference type="Proteomes" id="UP001159641">
    <property type="component" value="Unassembled WGS sequence"/>
</dbReference>
<dbReference type="InterPro" id="IPR036397">
    <property type="entry name" value="RNaseH_sf"/>
</dbReference>
<dbReference type="PANTHER" id="PTHR12801:SF59">
    <property type="entry name" value="INTERFERON-STIMULATED GENE 20 KDA PROTEIN"/>
    <property type="match status" value="1"/>
</dbReference>
<gene>
    <name evidence="4" type="ORF">J1605_017036</name>
</gene>